<dbReference type="Pfam" id="PF13561">
    <property type="entry name" value="adh_short_C2"/>
    <property type="match status" value="1"/>
</dbReference>
<keyword evidence="2" id="KW-0560">Oxidoreductase</keyword>
<name>A0A6J4K4S6_9SPHI</name>
<evidence type="ECO:0000256" key="3">
    <source>
        <dbReference type="ARBA" id="ARBA00023027"/>
    </source>
</evidence>
<reference evidence="5" key="1">
    <citation type="submission" date="2020-02" db="EMBL/GenBank/DDBJ databases">
        <authorList>
            <person name="Meier V. D."/>
        </authorList>
    </citation>
    <scope>NUCLEOTIDE SEQUENCE</scope>
    <source>
        <strain evidence="5">AVDCRST_MAG56</strain>
    </source>
</reference>
<evidence type="ECO:0000313" key="5">
    <source>
        <dbReference type="EMBL" id="CAA9296022.1"/>
    </source>
</evidence>
<dbReference type="PRINTS" id="PR00080">
    <property type="entry name" value="SDRFAMILY"/>
</dbReference>
<gene>
    <name evidence="5" type="ORF">AVDCRST_MAG56-5033</name>
</gene>
<feature type="domain" description="Ketoreductase" evidence="4">
    <location>
        <begin position="9"/>
        <end position="165"/>
    </location>
</feature>
<organism evidence="5">
    <name type="scientific">uncultured Cytophagales bacterium</name>
    <dbReference type="NCBI Taxonomy" id="158755"/>
    <lineage>
        <taxon>Bacteria</taxon>
        <taxon>Pseudomonadati</taxon>
        <taxon>Bacteroidota</taxon>
        <taxon>Sphingobacteriia</taxon>
        <taxon>Sphingobacteriales</taxon>
        <taxon>environmental samples</taxon>
    </lineage>
</organism>
<dbReference type="Gene3D" id="3.40.50.720">
    <property type="entry name" value="NAD(P)-binding Rossmann-like Domain"/>
    <property type="match status" value="1"/>
</dbReference>
<evidence type="ECO:0000256" key="1">
    <source>
        <dbReference type="ARBA" id="ARBA00006484"/>
    </source>
</evidence>
<dbReference type="InterPro" id="IPR057326">
    <property type="entry name" value="KR_dom"/>
</dbReference>
<sequence>MKTNAFKEKTALIIGGTSGMGKATAQLLLQSGAKVWVAGKTRGHVEETVAALKSEGPVAGLQVDLTAPDSVANFIARLREVPEINYLVNTSGIFRPKPFLESTAEEYDAFLNINRGFYLITQAVARKMKESGKGGAVVNIGSYWARQAIKGSPTAAYSMAKAGIHAFTQHAAMELAEYNIRVNAVAPGVVETNVLNGLFDSAEAVKSAYQGLGGIHPLGRNGKPEEIAAAVAFLLSDEAAWVTGAIWDVDGGMGAGRS</sequence>
<dbReference type="SUPFAM" id="SSF51735">
    <property type="entry name" value="NAD(P)-binding Rossmann-fold domains"/>
    <property type="match status" value="1"/>
</dbReference>
<dbReference type="EMBL" id="CADCTQ010000418">
    <property type="protein sequence ID" value="CAA9296022.1"/>
    <property type="molecule type" value="Genomic_DNA"/>
</dbReference>
<dbReference type="SMART" id="SM00822">
    <property type="entry name" value="PKS_KR"/>
    <property type="match status" value="1"/>
</dbReference>
<dbReference type="AlphaFoldDB" id="A0A6J4K4S6"/>
<dbReference type="PANTHER" id="PTHR24321:SF8">
    <property type="entry name" value="ESTRADIOL 17-BETA-DEHYDROGENASE 8-RELATED"/>
    <property type="match status" value="1"/>
</dbReference>
<comment type="similarity">
    <text evidence="1">Belongs to the short-chain dehydrogenases/reductases (SDR) family.</text>
</comment>
<dbReference type="InterPro" id="IPR002347">
    <property type="entry name" value="SDR_fam"/>
</dbReference>
<evidence type="ECO:0000256" key="2">
    <source>
        <dbReference type="ARBA" id="ARBA00023002"/>
    </source>
</evidence>
<dbReference type="GO" id="GO:0016491">
    <property type="term" value="F:oxidoreductase activity"/>
    <property type="evidence" value="ECO:0007669"/>
    <property type="project" value="UniProtKB-KW"/>
</dbReference>
<protein>
    <recommendedName>
        <fullName evidence="4">Ketoreductase domain-containing protein</fullName>
    </recommendedName>
</protein>
<dbReference type="PANTHER" id="PTHR24321">
    <property type="entry name" value="DEHYDROGENASES, SHORT CHAIN"/>
    <property type="match status" value="1"/>
</dbReference>
<accession>A0A6J4K4S6</accession>
<proteinExistence type="inferred from homology"/>
<evidence type="ECO:0000259" key="4">
    <source>
        <dbReference type="SMART" id="SM00822"/>
    </source>
</evidence>
<dbReference type="InterPro" id="IPR036291">
    <property type="entry name" value="NAD(P)-bd_dom_sf"/>
</dbReference>
<dbReference type="FunFam" id="3.40.50.720:FF:000084">
    <property type="entry name" value="Short-chain dehydrogenase reductase"/>
    <property type="match status" value="1"/>
</dbReference>
<dbReference type="CDD" id="cd05233">
    <property type="entry name" value="SDR_c"/>
    <property type="match status" value="1"/>
</dbReference>
<dbReference type="PRINTS" id="PR00081">
    <property type="entry name" value="GDHRDH"/>
</dbReference>
<keyword evidence="3" id="KW-0520">NAD</keyword>